<reference evidence="2" key="2">
    <citation type="journal article" date="2018" name="Plant J.">
        <title>The Sorghum bicolor reference genome: improved assembly, gene annotations, a transcriptome atlas, and signatures of genome organization.</title>
        <authorList>
            <person name="McCormick R.F."/>
            <person name="Truong S.K."/>
            <person name="Sreedasyam A."/>
            <person name="Jenkins J."/>
            <person name="Shu S."/>
            <person name="Sims D."/>
            <person name="Kennedy M."/>
            <person name="Amirebrahimi M."/>
            <person name="Weers B.D."/>
            <person name="McKinley B."/>
            <person name="Mattison A."/>
            <person name="Morishige D.T."/>
            <person name="Grimwood J."/>
            <person name="Schmutz J."/>
            <person name="Mullet J.E."/>
        </authorList>
    </citation>
    <scope>NUCLEOTIDE SEQUENCE [LARGE SCALE GENOMIC DNA]</scope>
    <source>
        <strain evidence="2">cv. BTx623</strain>
    </source>
</reference>
<dbReference type="EMBL" id="CM000762">
    <property type="protein sequence ID" value="OQU88245.1"/>
    <property type="molecule type" value="Genomic_DNA"/>
</dbReference>
<gene>
    <name evidence="1" type="ORF">SORBI_3003G440300</name>
</gene>
<evidence type="ECO:0008006" key="3">
    <source>
        <dbReference type="Google" id="ProtNLM"/>
    </source>
</evidence>
<name>A0A1W0W1M2_SORBI</name>
<proteinExistence type="predicted"/>
<dbReference type="PANTHER" id="PTHR34213:SF2">
    <property type="entry name" value="NUCLEAR TRANSPORT FACTOR 2 (NTF2) FAMILY PROTEIN"/>
    <property type="match status" value="1"/>
</dbReference>
<dbReference type="Gramene" id="OQU88245">
    <property type="protein sequence ID" value="OQU88245"/>
    <property type="gene ID" value="SORBI_3003G440300"/>
</dbReference>
<evidence type="ECO:0000313" key="1">
    <source>
        <dbReference type="EMBL" id="OQU88245.1"/>
    </source>
</evidence>
<dbReference type="Proteomes" id="UP000000768">
    <property type="component" value="Chromosome 3"/>
</dbReference>
<organism evidence="1 2">
    <name type="scientific">Sorghum bicolor</name>
    <name type="common">Sorghum</name>
    <name type="synonym">Sorghum vulgare</name>
    <dbReference type="NCBI Taxonomy" id="4558"/>
    <lineage>
        <taxon>Eukaryota</taxon>
        <taxon>Viridiplantae</taxon>
        <taxon>Streptophyta</taxon>
        <taxon>Embryophyta</taxon>
        <taxon>Tracheophyta</taxon>
        <taxon>Spermatophyta</taxon>
        <taxon>Magnoliopsida</taxon>
        <taxon>Liliopsida</taxon>
        <taxon>Poales</taxon>
        <taxon>Poaceae</taxon>
        <taxon>PACMAD clade</taxon>
        <taxon>Panicoideae</taxon>
        <taxon>Andropogonodae</taxon>
        <taxon>Andropogoneae</taxon>
        <taxon>Sorghinae</taxon>
        <taxon>Sorghum</taxon>
    </lineage>
</organism>
<dbReference type="AlphaFoldDB" id="A0A1W0W1M2"/>
<dbReference type="SUPFAM" id="SSF54427">
    <property type="entry name" value="NTF2-like"/>
    <property type="match status" value="1"/>
</dbReference>
<dbReference type="ExpressionAtlas" id="A0A1W0W1M2">
    <property type="expression patterns" value="baseline and differential"/>
</dbReference>
<keyword evidence="2" id="KW-1185">Reference proteome</keyword>
<accession>A0A1W0W1M2</accession>
<sequence>MPPPLPRFTAASAASAVATTARLHRPEFSTATAAAMAGSQKKQSQPPAGVADSIMPHLLNIYGSSATARDFEIYAPNATFEDPLMRAHGVKQIKSAFYTLPKVVIENKQHYKVLGKAVDLTTLIRLQVENGKVVKHEDWWDKKPLKNRDTVGLPLVGRLAEASRRGAMLLTHALMGFGNDPKPSPH</sequence>
<reference evidence="1 2" key="1">
    <citation type="journal article" date="2009" name="Nature">
        <title>The Sorghum bicolor genome and the diversification of grasses.</title>
        <authorList>
            <person name="Paterson A.H."/>
            <person name="Bowers J.E."/>
            <person name="Bruggmann R."/>
            <person name="Dubchak I."/>
            <person name="Grimwood J."/>
            <person name="Gundlach H."/>
            <person name="Haberer G."/>
            <person name="Hellsten U."/>
            <person name="Mitros T."/>
            <person name="Poliakov A."/>
            <person name="Schmutz J."/>
            <person name="Spannagl M."/>
            <person name="Tang H."/>
            <person name="Wang X."/>
            <person name="Wicker T."/>
            <person name="Bharti A.K."/>
            <person name="Chapman J."/>
            <person name="Feltus F.A."/>
            <person name="Gowik U."/>
            <person name="Grigoriev I.V."/>
            <person name="Lyons E."/>
            <person name="Maher C.A."/>
            <person name="Martis M."/>
            <person name="Narechania A."/>
            <person name="Otillar R.P."/>
            <person name="Penning B.W."/>
            <person name="Salamov A.A."/>
            <person name="Wang Y."/>
            <person name="Zhang L."/>
            <person name="Carpita N.C."/>
            <person name="Freeling M."/>
            <person name="Gingle A.R."/>
            <person name="Hash C.T."/>
            <person name="Keller B."/>
            <person name="Klein P."/>
            <person name="Kresovich S."/>
            <person name="McCann M.C."/>
            <person name="Ming R."/>
            <person name="Peterson D.G."/>
            <person name="Mehboob-ur-Rahman"/>
            <person name="Ware D."/>
            <person name="Westhoff P."/>
            <person name="Mayer K.F."/>
            <person name="Messing J."/>
            <person name="Rokhsar D.S."/>
        </authorList>
    </citation>
    <scope>NUCLEOTIDE SEQUENCE [LARGE SCALE GENOMIC DNA]</scope>
    <source>
        <strain evidence="2">cv. BTx623</strain>
    </source>
</reference>
<protein>
    <recommendedName>
        <fullName evidence="3">SnoaL-like domain-containing protein</fullName>
    </recommendedName>
</protein>
<evidence type="ECO:0000313" key="2">
    <source>
        <dbReference type="Proteomes" id="UP000000768"/>
    </source>
</evidence>
<dbReference type="PANTHER" id="PTHR34213">
    <property type="entry name" value="NUCLEAR TRANSPORT FACTOR 2 (NTF2) FAMILY PROTEIN"/>
    <property type="match status" value="1"/>
</dbReference>
<dbReference type="InterPro" id="IPR032710">
    <property type="entry name" value="NTF2-like_dom_sf"/>
</dbReference>